<accession>A0A212FNI1</accession>
<dbReference type="InParanoid" id="A0A212FNI1"/>
<evidence type="ECO:0000313" key="2">
    <source>
        <dbReference type="Proteomes" id="UP000007151"/>
    </source>
</evidence>
<protein>
    <submittedName>
        <fullName evidence="1">Uncharacterized protein</fullName>
    </submittedName>
</protein>
<dbReference type="Proteomes" id="UP000007151">
    <property type="component" value="Unassembled WGS sequence"/>
</dbReference>
<keyword evidence="2" id="KW-1185">Reference proteome</keyword>
<sequence>MADCRLRAEARAIRTPQSSTQSRAVRSSPIPSNYILYYFGGYTFARTTAYVT</sequence>
<gene>
    <name evidence="1" type="ORF">KGM_205444</name>
</gene>
<dbReference type="AlphaFoldDB" id="A0A212FNI1"/>
<dbReference type="KEGG" id="dpl:KGM_205444"/>
<dbReference type="EMBL" id="AGBW02005629">
    <property type="protein sequence ID" value="OWR55273.1"/>
    <property type="molecule type" value="Genomic_DNA"/>
</dbReference>
<proteinExistence type="predicted"/>
<evidence type="ECO:0000313" key="1">
    <source>
        <dbReference type="EMBL" id="OWR55273.1"/>
    </source>
</evidence>
<comment type="caution">
    <text evidence="1">The sequence shown here is derived from an EMBL/GenBank/DDBJ whole genome shotgun (WGS) entry which is preliminary data.</text>
</comment>
<reference evidence="1 2" key="1">
    <citation type="journal article" date="2011" name="Cell">
        <title>The monarch butterfly genome yields insights into long-distance migration.</title>
        <authorList>
            <person name="Zhan S."/>
            <person name="Merlin C."/>
            <person name="Boore J.L."/>
            <person name="Reppert S.M."/>
        </authorList>
    </citation>
    <scope>NUCLEOTIDE SEQUENCE [LARGE SCALE GENOMIC DNA]</scope>
    <source>
        <strain evidence="1">F-2</strain>
    </source>
</reference>
<organism evidence="1 2">
    <name type="scientific">Danaus plexippus plexippus</name>
    <dbReference type="NCBI Taxonomy" id="278856"/>
    <lineage>
        <taxon>Eukaryota</taxon>
        <taxon>Metazoa</taxon>
        <taxon>Ecdysozoa</taxon>
        <taxon>Arthropoda</taxon>
        <taxon>Hexapoda</taxon>
        <taxon>Insecta</taxon>
        <taxon>Pterygota</taxon>
        <taxon>Neoptera</taxon>
        <taxon>Endopterygota</taxon>
        <taxon>Lepidoptera</taxon>
        <taxon>Glossata</taxon>
        <taxon>Ditrysia</taxon>
        <taxon>Papilionoidea</taxon>
        <taxon>Nymphalidae</taxon>
        <taxon>Danainae</taxon>
        <taxon>Danaini</taxon>
        <taxon>Danaina</taxon>
        <taxon>Danaus</taxon>
        <taxon>Danaus</taxon>
    </lineage>
</organism>
<name>A0A212FNI1_DANPL</name>